<dbReference type="PANTHER" id="PTHR11961">
    <property type="entry name" value="CYTOCHROME C"/>
    <property type="match status" value="1"/>
</dbReference>
<dbReference type="Gene3D" id="1.10.760.10">
    <property type="entry name" value="Cytochrome c-like domain"/>
    <property type="match status" value="1"/>
</dbReference>
<dbReference type="InterPro" id="IPR009056">
    <property type="entry name" value="Cyt_c-like_dom"/>
</dbReference>
<feature type="domain" description="Cytochrome c" evidence="7">
    <location>
        <begin position="26"/>
        <end position="125"/>
    </location>
</feature>
<reference evidence="8 9" key="1">
    <citation type="submission" date="2015-09" db="EMBL/GenBank/DDBJ databases">
        <title>Draft Genome Sequence of Bradyrhizobium manausense Strain BR 3351T, a Novel Symbiotic Nitrogen-Fixing Alphaproteobacterium Isolated from Brazilian Amazon Rain Forest.</title>
        <authorList>
            <person name="De Araujo J.L."/>
            <person name="Zilli J.E."/>
        </authorList>
    </citation>
    <scope>NUCLEOTIDE SEQUENCE [LARGE SCALE GENOMIC DNA]</scope>
    <source>
        <strain evidence="8 9">BR3351</strain>
    </source>
</reference>
<dbReference type="GO" id="GO:0009055">
    <property type="term" value="F:electron transfer activity"/>
    <property type="evidence" value="ECO:0007669"/>
    <property type="project" value="InterPro"/>
</dbReference>
<dbReference type="PRINTS" id="PR00604">
    <property type="entry name" value="CYTCHRMECIAB"/>
</dbReference>
<dbReference type="STRING" id="989370.AOQ71_00100"/>
<dbReference type="Proteomes" id="UP000051936">
    <property type="component" value="Unassembled WGS sequence"/>
</dbReference>
<gene>
    <name evidence="8" type="ORF">AOQ71_00100</name>
</gene>
<dbReference type="SUPFAM" id="SSF46626">
    <property type="entry name" value="Cytochrome c"/>
    <property type="match status" value="1"/>
</dbReference>
<comment type="caution">
    <text evidence="8">The sequence shown here is derived from an EMBL/GenBank/DDBJ whole genome shotgun (WGS) entry which is preliminary data.</text>
</comment>
<proteinExistence type="predicted"/>
<dbReference type="InterPro" id="IPR002327">
    <property type="entry name" value="Cyt_c_1A/1B"/>
</dbReference>
<evidence type="ECO:0000256" key="2">
    <source>
        <dbReference type="ARBA" id="ARBA00022617"/>
    </source>
</evidence>
<dbReference type="GO" id="GO:0020037">
    <property type="term" value="F:heme binding"/>
    <property type="evidence" value="ECO:0007669"/>
    <property type="project" value="InterPro"/>
</dbReference>
<accession>A0A0R3E6H1</accession>
<evidence type="ECO:0000259" key="7">
    <source>
        <dbReference type="PROSITE" id="PS51007"/>
    </source>
</evidence>
<evidence type="ECO:0000256" key="5">
    <source>
        <dbReference type="ARBA" id="ARBA00023004"/>
    </source>
</evidence>
<dbReference type="EMBL" id="LJYG01000002">
    <property type="protein sequence ID" value="KRQ17707.1"/>
    <property type="molecule type" value="Genomic_DNA"/>
</dbReference>
<dbReference type="Pfam" id="PF00034">
    <property type="entry name" value="Cytochrom_C"/>
    <property type="match status" value="1"/>
</dbReference>
<organism evidence="8 9">
    <name type="scientific">Bradyrhizobium manausense</name>
    <dbReference type="NCBI Taxonomy" id="989370"/>
    <lineage>
        <taxon>Bacteria</taxon>
        <taxon>Pseudomonadati</taxon>
        <taxon>Pseudomonadota</taxon>
        <taxon>Alphaproteobacteria</taxon>
        <taxon>Hyphomicrobiales</taxon>
        <taxon>Nitrobacteraceae</taxon>
        <taxon>Bradyrhizobium</taxon>
    </lineage>
</organism>
<protein>
    <recommendedName>
        <fullName evidence="7">Cytochrome c domain-containing protein</fullName>
    </recommendedName>
</protein>
<keyword evidence="9" id="KW-1185">Reference proteome</keyword>
<evidence type="ECO:0000256" key="3">
    <source>
        <dbReference type="ARBA" id="ARBA00022723"/>
    </source>
</evidence>
<sequence length="125" mass="13271">MLRLDLGLGLAALLFGVTASVTKAVADIVAGKALFEQCAACHGATGDGTEQGPSLHGVVGRKAGQMQNFRYSRAMQRSGIVWSEETLTRYLSDPQDVVPGNRMPFGGLATPEESKDVVSYLESLK</sequence>
<keyword evidence="2 6" id="KW-0349">Heme</keyword>
<evidence type="ECO:0000313" key="9">
    <source>
        <dbReference type="Proteomes" id="UP000051936"/>
    </source>
</evidence>
<keyword evidence="5 6" id="KW-0408">Iron</keyword>
<evidence type="ECO:0000256" key="1">
    <source>
        <dbReference type="ARBA" id="ARBA00022448"/>
    </source>
</evidence>
<dbReference type="GO" id="GO:0046872">
    <property type="term" value="F:metal ion binding"/>
    <property type="evidence" value="ECO:0007669"/>
    <property type="project" value="UniProtKB-KW"/>
</dbReference>
<evidence type="ECO:0000313" key="8">
    <source>
        <dbReference type="EMBL" id="KRQ17707.1"/>
    </source>
</evidence>
<keyword evidence="3 6" id="KW-0479">Metal-binding</keyword>
<keyword evidence="4" id="KW-0249">Electron transport</keyword>
<dbReference type="RefSeq" id="WP_057740272.1">
    <property type="nucleotide sequence ID" value="NZ_LJYG01000002.1"/>
</dbReference>
<dbReference type="InterPro" id="IPR036909">
    <property type="entry name" value="Cyt_c-like_dom_sf"/>
</dbReference>
<evidence type="ECO:0000256" key="6">
    <source>
        <dbReference type="PROSITE-ProRule" id="PRU00433"/>
    </source>
</evidence>
<evidence type="ECO:0000256" key="4">
    <source>
        <dbReference type="ARBA" id="ARBA00022982"/>
    </source>
</evidence>
<dbReference type="AlphaFoldDB" id="A0A0R3E6H1"/>
<dbReference type="OrthoDB" id="9805828at2"/>
<name>A0A0R3E6H1_9BRAD</name>
<keyword evidence="1" id="KW-0813">Transport</keyword>
<dbReference type="PROSITE" id="PS51007">
    <property type="entry name" value="CYTC"/>
    <property type="match status" value="1"/>
</dbReference>